<dbReference type="EMBL" id="GL629801">
    <property type="protein sequence ID" value="EFX00227.1"/>
    <property type="molecule type" value="Genomic_DNA"/>
</dbReference>
<name>F0XP09_GROCL</name>
<dbReference type="Pfam" id="PF10544">
    <property type="entry name" value="T5orf172"/>
    <property type="match status" value="1"/>
</dbReference>
<dbReference type="eggNOG" id="ENOG502QWMU">
    <property type="taxonomic scope" value="Eukaryota"/>
</dbReference>
<keyword evidence="4" id="KW-1185">Reference proteome</keyword>
<evidence type="ECO:0000313" key="3">
    <source>
        <dbReference type="EMBL" id="EFX00227.1"/>
    </source>
</evidence>
<dbReference type="HOGENOM" id="CLU_094655_0_0_1"/>
<feature type="compositionally biased region" description="Low complexity" evidence="1">
    <location>
        <begin position="25"/>
        <end position="40"/>
    </location>
</feature>
<dbReference type="RefSeq" id="XP_014169709.1">
    <property type="nucleotide sequence ID" value="XM_014314234.1"/>
</dbReference>
<dbReference type="OrthoDB" id="2417614at2759"/>
<evidence type="ECO:0000256" key="1">
    <source>
        <dbReference type="SAM" id="MobiDB-lite"/>
    </source>
</evidence>
<feature type="region of interest" description="Disordered" evidence="1">
    <location>
        <begin position="1"/>
        <end position="44"/>
    </location>
</feature>
<dbReference type="SMART" id="SM00974">
    <property type="entry name" value="T5orf172"/>
    <property type="match status" value="1"/>
</dbReference>
<dbReference type="Proteomes" id="UP000007796">
    <property type="component" value="Unassembled WGS sequence"/>
</dbReference>
<evidence type="ECO:0000313" key="4">
    <source>
        <dbReference type="Proteomes" id="UP000007796"/>
    </source>
</evidence>
<dbReference type="GeneID" id="25980750"/>
<dbReference type="STRING" id="655863.F0XP09"/>
<evidence type="ECO:0000259" key="2">
    <source>
        <dbReference type="SMART" id="SM00974"/>
    </source>
</evidence>
<gene>
    <name evidence="3" type="ORF">CMQ_7229</name>
</gene>
<dbReference type="InterPro" id="IPR018306">
    <property type="entry name" value="Phage_T5_Orf172_DNA-bd"/>
</dbReference>
<sequence>MKQQHFQPTSTSNTAGHHPPKNSDHPPASSAAHQIAQHASLVPQSASPQTASLLMAELAKPISQTDEAGYIYMFWLTPESGTPAPTASAARSLLVPSGQPITGGQRRGSDVLESYAAAQPKTRGVGGGGGTGTLLLKIGRANNVQRRLNEWKRQCGYDLSLIRYYPYISSASATSGDGDPSTALPRKLPHSHKVERLIHIELAGRGLRIMDGEKCPACNREHREWFQVEATRKAVMEVDEAIRRWSDWDEGRLRGAK</sequence>
<feature type="compositionally biased region" description="Polar residues" evidence="1">
    <location>
        <begin position="1"/>
        <end position="15"/>
    </location>
</feature>
<dbReference type="InterPro" id="IPR053006">
    <property type="entry name" value="Meiosis_regulatory"/>
</dbReference>
<organism evidence="4">
    <name type="scientific">Grosmannia clavigera (strain kw1407 / UAMH 11150)</name>
    <name type="common">Blue stain fungus</name>
    <name type="synonym">Graphiocladiella clavigera</name>
    <dbReference type="NCBI Taxonomy" id="655863"/>
    <lineage>
        <taxon>Eukaryota</taxon>
        <taxon>Fungi</taxon>
        <taxon>Dikarya</taxon>
        <taxon>Ascomycota</taxon>
        <taxon>Pezizomycotina</taxon>
        <taxon>Sordariomycetes</taxon>
        <taxon>Sordariomycetidae</taxon>
        <taxon>Ophiostomatales</taxon>
        <taxon>Ophiostomataceae</taxon>
        <taxon>Leptographium</taxon>
    </lineage>
</organism>
<dbReference type="AlphaFoldDB" id="F0XP09"/>
<reference evidence="3 4" key="1">
    <citation type="journal article" date="2011" name="Proc. Natl. Acad. Sci. U.S.A.">
        <title>Genome and transcriptome analyses of the mountain pine beetle-fungal symbiont Grosmannia clavigera, a lodgepole pine pathogen.</title>
        <authorList>
            <person name="DiGuistini S."/>
            <person name="Wang Y."/>
            <person name="Liao N.Y."/>
            <person name="Taylor G."/>
            <person name="Tanguay P."/>
            <person name="Feau N."/>
            <person name="Henrissat B."/>
            <person name="Chan S.K."/>
            <person name="Hesse-Orce U."/>
            <person name="Alamouti S.M."/>
            <person name="Tsui C.K.M."/>
            <person name="Docking R.T."/>
            <person name="Levasseur A."/>
            <person name="Haridas S."/>
            <person name="Robertson G."/>
            <person name="Birol I."/>
            <person name="Holt R.A."/>
            <person name="Marra M.A."/>
            <person name="Hamelin R.C."/>
            <person name="Hirst M."/>
            <person name="Jones S.J.M."/>
            <person name="Bohlmann J."/>
            <person name="Breuil C."/>
        </authorList>
    </citation>
    <scope>NUCLEOTIDE SEQUENCE [LARGE SCALE GENOMIC DNA]</scope>
    <source>
        <strain evidence="4">kw1407 / UAMH 11150</strain>
    </source>
</reference>
<feature type="domain" description="Bacteriophage T5 Orf172 DNA-binding" evidence="2">
    <location>
        <begin position="130"/>
        <end position="238"/>
    </location>
</feature>
<protein>
    <recommendedName>
        <fullName evidence="2">Bacteriophage T5 Orf172 DNA-binding domain-containing protein</fullName>
    </recommendedName>
</protein>
<dbReference type="InParanoid" id="F0XP09"/>
<proteinExistence type="predicted"/>
<accession>F0XP09</accession>
<dbReference type="PANTHER" id="PTHR28094:SF2">
    <property type="entry name" value="BACTERIOPHAGE T5 ORF172 DNA-BINDING DOMAIN-CONTAINING PROTEIN"/>
    <property type="match status" value="1"/>
</dbReference>
<dbReference type="PANTHER" id="PTHR28094">
    <property type="entry name" value="MEIOTICALLY UP-REGULATED GENE 113 PROTEIN"/>
    <property type="match status" value="1"/>
</dbReference>